<protein>
    <recommendedName>
        <fullName evidence="4">3',5'-cyclic-nucleotide phosphodiesterase</fullName>
    </recommendedName>
</protein>
<sequence>MEVIILGAGGGPMEDNTTALLIRSTSTSWGPNSVLAVDAGVHLAAISRILEQHSPVSSTDPLPTTISSGPFKDLKIKNRNPNANAIDLVKDVIGTHLITHPHLDHISAFVINTAGFNSAERKTLAGMPTTIEAFKTHIFNGIIWPNLSDENGGFSLVTYLRMIPGGSPLVPDGGYVKLCEGLHAKGVYIAHGHCRERHFREPDLSLAGLPHTPRSPASPQQPVPTRHVHGHTAQALAQDGPASEFHHSVPESDTINTHLGARCVTDSTAFFIRDVASEQEIIVFGDLESDSTSGKDLNRKLWIEAAPKMAAGLLKGLVIECSYSNSRPDALLFGHLTPFYLFEELQVLAGFVEDNNINSLRNLQIGLRSTSVTAREGPRPASLTLRPNANASSSTSGRWNRPLDGLKIVIIHVKETLDDGPSVNDTILSECVELETCYKCKFHCLKNQPKLVIPDKSNFWFETYREYLCPISVLRVPDPVKKYQPINANLSYHQYPDMDAGKGPGIGSNAGQGSLDYLDSTMADEEQQMNFENLEDEDLFDDEEESWEDAEEYPDIERVEDEALFDDGEQSSDVVEYEDLFESAEGEYSGETDEDGVGVWTGSRPTTRSNSIDYPKAQMAAGREETKDKVDDSYSTYNHQNSVVSNDDMDMDLQVPPPVARRRNSGLRSLGTPISPLGSLPNDRPTISEEALQLREFLNRGTKILPSRSEAQPKDFSLCPPEFSNFLRSSSPITHPKLAADKAHQKSKSHPPKSAIRHPFRTRHRPNTPKKRTSHRLNTAPSSDEVSTKANSLPIRKWSSPSISPVPRPRVSASRCPGTLTRTSPPSSEASNDPDDALMQLRTFLARMSNSASPPSSPRPSDAKLPSSGGVAMQRENSPPPEQRYRDQDEGFFEEDEEPSNYSCLHKILFPPPLPKIRLRPSLRQIEQENEFETRPAPVSFDMPYLRIAVTCHSNPDLYLKYSARQARRRTPRAASKFLIDKWDRIMERSTGGRRWRVYKRSPLCIEFNRFTCVSIFGRVKQEWGRRLWPSRGYAADDEDSRLDEWGLR</sequence>
<dbReference type="GO" id="GO:0047555">
    <property type="term" value="F:3',5'-cyclic-GMP phosphodiesterase activity"/>
    <property type="evidence" value="ECO:0007669"/>
    <property type="project" value="TreeGrafter"/>
</dbReference>
<dbReference type="GO" id="GO:0006198">
    <property type="term" value="P:cAMP catabolic process"/>
    <property type="evidence" value="ECO:0007669"/>
    <property type="project" value="InterPro"/>
</dbReference>
<feature type="compositionally biased region" description="Polar residues" evidence="1">
    <location>
        <begin position="820"/>
        <end position="831"/>
    </location>
</feature>
<dbReference type="GO" id="GO:0004115">
    <property type="term" value="F:3',5'-cyclic-AMP phosphodiesterase activity"/>
    <property type="evidence" value="ECO:0007669"/>
    <property type="project" value="InterPro"/>
</dbReference>
<feature type="region of interest" description="Disordered" evidence="1">
    <location>
        <begin position="848"/>
        <end position="897"/>
    </location>
</feature>
<name>S3DGB1_GLAL2</name>
<feature type="compositionally biased region" description="Acidic residues" evidence="1">
    <location>
        <begin position="584"/>
        <end position="596"/>
    </location>
</feature>
<gene>
    <name evidence="2" type="ORF">GLAREA_05507</name>
</gene>
<feature type="compositionally biased region" description="Polar residues" evidence="1">
    <location>
        <begin position="385"/>
        <end position="397"/>
    </location>
</feature>
<feature type="compositionally biased region" description="Polar residues" evidence="1">
    <location>
        <begin position="776"/>
        <end position="791"/>
    </location>
</feature>
<dbReference type="AlphaFoldDB" id="S3DGB1"/>
<dbReference type="HOGENOM" id="CLU_291183_0_0_1"/>
<dbReference type="GO" id="GO:1902660">
    <property type="term" value="P:negative regulation of glucose mediated signaling pathway"/>
    <property type="evidence" value="ECO:0007669"/>
    <property type="project" value="TreeGrafter"/>
</dbReference>
<dbReference type="PANTHER" id="PTHR28283:SF1">
    <property type="entry name" value="3',5'-CYCLIC-NUCLEOTIDE PHOSPHODIESTERASE 1"/>
    <property type="match status" value="1"/>
</dbReference>
<dbReference type="OrthoDB" id="258495at2759"/>
<feature type="region of interest" description="Disordered" evidence="1">
    <location>
        <begin position="660"/>
        <end position="684"/>
    </location>
</feature>
<dbReference type="GeneID" id="19464561"/>
<dbReference type="Proteomes" id="UP000016922">
    <property type="component" value="Unassembled WGS sequence"/>
</dbReference>
<dbReference type="RefSeq" id="XP_008076987.1">
    <property type="nucleotide sequence ID" value="XM_008078796.1"/>
</dbReference>
<feature type="region of interest" description="Disordered" evidence="1">
    <location>
        <begin position="375"/>
        <end position="397"/>
    </location>
</feature>
<dbReference type="Pfam" id="PF02112">
    <property type="entry name" value="PDEase_II"/>
    <property type="match status" value="2"/>
</dbReference>
<feature type="compositionally biased region" description="Low complexity" evidence="1">
    <location>
        <begin position="799"/>
        <end position="817"/>
    </location>
</feature>
<evidence type="ECO:0000256" key="1">
    <source>
        <dbReference type="SAM" id="MobiDB-lite"/>
    </source>
</evidence>
<feature type="region of interest" description="Disordered" evidence="1">
    <location>
        <begin position="738"/>
        <end position="835"/>
    </location>
</feature>
<feature type="compositionally biased region" description="Basic residues" evidence="1">
    <location>
        <begin position="745"/>
        <end position="775"/>
    </location>
</feature>
<organism evidence="2 3">
    <name type="scientific">Glarea lozoyensis (strain ATCC 20868 / MF5171)</name>
    <dbReference type="NCBI Taxonomy" id="1116229"/>
    <lineage>
        <taxon>Eukaryota</taxon>
        <taxon>Fungi</taxon>
        <taxon>Dikarya</taxon>
        <taxon>Ascomycota</taxon>
        <taxon>Pezizomycotina</taxon>
        <taxon>Leotiomycetes</taxon>
        <taxon>Helotiales</taxon>
        <taxon>Helotiaceae</taxon>
        <taxon>Glarea</taxon>
    </lineage>
</organism>
<keyword evidence="3" id="KW-1185">Reference proteome</keyword>
<feature type="region of interest" description="Disordered" evidence="1">
    <location>
        <begin position="584"/>
        <end position="611"/>
    </location>
</feature>
<dbReference type="EMBL" id="KE145353">
    <property type="protein sequence ID" value="EPE36169.1"/>
    <property type="molecule type" value="Genomic_DNA"/>
</dbReference>
<dbReference type="InterPro" id="IPR000396">
    <property type="entry name" value="Pdiesterase2"/>
</dbReference>
<dbReference type="STRING" id="1116229.S3DGB1"/>
<evidence type="ECO:0008006" key="4">
    <source>
        <dbReference type="Google" id="ProtNLM"/>
    </source>
</evidence>
<evidence type="ECO:0000313" key="2">
    <source>
        <dbReference type="EMBL" id="EPE36169.1"/>
    </source>
</evidence>
<reference evidence="2 3" key="1">
    <citation type="journal article" date="2013" name="BMC Genomics">
        <title>Genomics-driven discovery of the pneumocandin biosynthetic gene cluster in the fungus Glarea lozoyensis.</title>
        <authorList>
            <person name="Chen L."/>
            <person name="Yue Q."/>
            <person name="Zhang X."/>
            <person name="Xiang M."/>
            <person name="Wang C."/>
            <person name="Li S."/>
            <person name="Che Y."/>
            <person name="Ortiz-Lopez F.J."/>
            <person name="Bills G.F."/>
            <person name="Liu X."/>
            <person name="An Z."/>
        </authorList>
    </citation>
    <scope>NUCLEOTIDE SEQUENCE [LARGE SCALE GENOMIC DNA]</scope>
    <source>
        <strain evidence="3">ATCC 20868 / MF5171</strain>
    </source>
</reference>
<dbReference type="PANTHER" id="PTHR28283">
    <property type="entry name" value="3',5'-CYCLIC-NUCLEOTIDE PHOSPHODIESTERASE 1"/>
    <property type="match status" value="1"/>
</dbReference>
<feature type="region of interest" description="Disordered" evidence="1">
    <location>
        <begin position="205"/>
        <end position="233"/>
    </location>
</feature>
<dbReference type="eggNOG" id="ENOG502RFKK">
    <property type="taxonomic scope" value="Eukaryota"/>
</dbReference>
<dbReference type="KEGG" id="glz:GLAREA_05507"/>
<accession>S3DGB1</accession>
<proteinExistence type="predicted"/>
<dbReference type="CDD" id="cd07735">
    <property type="entry name" value="class_II_PDE_MBL-fold"/>
    <property type="match status" value="1"/>
</dbReference>
<dbReference type="PRINTS" id="PR00388">
    <property type="entry name" value="PDIESTERASE2"/>
</dbReference>
<evidence type="ECO:0000313" key="3">
    <source>
        <dbReference type="Proteomes" id="UP000016922"/>
    </source>
</evidence>